<name>A0A554SDP1_9ACTN</name>
<accession>A0A554SDP1</accession>
<organism evidence="7 8">
    <name type="scientific">Aeromicrobium piscarium</name>
    <dbReference type="NCBI Taxonomy" id="2590901"/>
    <lineage>
        <taxon>Bacteria</taxon>
        <taxon>Bacillati</taxon>
        <taxon>Actinomycetota</taxon>
        <taxon>Actinomycetes</taxon>
        <taxon>Propionibacteriales</taxon>
        <taxon>Nocardioidaceae</taxon>
        <taxon>Aeromicrobium</taxon>
    </lineage>
</organism>
<evidence type="ECO:0000256" key="5">
    <source>
        <dbReference type="ARBA" id="ARBA00022840"/>
    </source>
</evidence>
<keyword evidence="2" id="KW-0808">Transferase</keyword>
<evidence type="ECO:0000313" key="8">
    <source>
        <dbReference type="Proteomes" id="UP000316988"/>
    </source>
</evidence>
<evidence type="ECO:0000256" key="3">
    <source>
        <dbReference type="ARBA" id="ARBA00022741"/>
    </source>
</evidence>
<keyword evidence="4 7" id="KW-0418">Kinase</keyword>
<comment type="similarity">
    <text evidence="1">Belongs to the carbohydrate kinase PfkB family.</text>
</comment>
<proteinExistence type="inferred from homology"/>
<evidence type="ECO:0000256" key="2">
    <source>
        <dbReference type="ARBA" id="ARBA00022679"/>
    </source>
</evidence>
<comment type="caution">
    <text evidence="7">The sequence shown here is derived from an EMBL/GenBank/DDBJ whole genome shotgun (WGS) entry which is preliminary data.</text>
</comment>
<reference evidence="7 8" key="1">
    <citation type="submission" date="2019-07" db="EMBL/GenBank/DDBJ databases">
        <authorList>
            <person name="Zhao L.H."/>
        </authorList>
    </citation>
    <scope>NUCLEOTIDE SEQUENCE [LARGE SCALE GENOMIC DNA]</scope>
    <source>
        <strain evidence="7 8">Co35</strain>
    </source>
</reference>
<dbReference type="GO" id="GO:0005524">
    <property type="term" value="F:ATP binding"/>
    <property type="evidence" value="ECO:0007669"/>
    <property type="project" value="UniProtKB-KW"/>
</dbReference>
<dbReference type="InterPro" id="IPR029056">
    <property type="entry name" value="Ribokinase-like"/>
</dbReference>
<dbReference type="PROSITE" id="PS00584">
    <property type="entry name" value="PFKB_KINASES_2"/>
    <property type="match status" value="1"/>
</dbReference>
<keyword evidence="5" id="KW-0067">ATP-binding</keyword>
<protein>
    <submittedName>
        <fullName evidence="7">Carbohydrate kinase</fullName>
    </submittedName>
</protein>
<dbReference type="InterPro" id="IPR050306">
    <property type="entry name" value="PfkB_Carbo_kinase"/>
</dbReference>
<dbReference type="OrthoDB" id="9795789at2"/>
<dbReference type="EMBL" id="VLNT01000004">
    <property type="protein sequence ID" value="TSD64464.1"/>
    <property type="molecule type" value="Genomic_DNA"/>
</dbReference>
<sequence>MVIGEALVDIIVRPGRGDDEYPGGSPANVALGLGRLERSVRLLTALGDDDRGRRVRGWLGDSDVEVDAHPLARTATARATLAADGSAQYDFDLVWDIASLSIDDAPRVVHIGSLSALREPGAGRVRELIDGLGDDIVVTYDPNIRPSLIPPREESRALVEDWVRRSTLVKVSDEDLAWLYPAEPAREVAERWAGLGPESVVLTRGGEGVEVFGLGDRVREYPAPRVEVSDTVGAGDSLMAALVDATLSASPAAWDLDEVAERALRIAAITVSRPGADPPTRSELDH</sequence>
<dbReference type="CDD" id="cd01167">
    <property type="entry name" value="bac_FRK"/>
    <property type="match status" value="1"/>
</dbReference>
<dbReference type="GO" id="GO:0016301">
    <property type="term" value="F:kinase activity"/>
    <property type="evidence" value="ECO:0007669"/>
    <property type="project" value="UniProtKB-KW"/>
</dbReference>
<dbReference type="Pfam" id="PF00294">
    <property type="entry name" value="PfkB"/>
    <property type="match status" value="1"/>
</dbReference>
<dbReference type="InterPro" id="IPR002173">
    <property type="entry name" value="Carboh/pur_kinase_PfkB_CS"/>
</dbReference>
<dbReference type="InterPro" id="IPR011611">
    <property type="entry name" value="PfkB_dom"/>
</dbReference>
<dbReference type="AlphaFoldDB" id="A0A554SDP1"/>
<dbReference type="PANTHER" id="PTHR43085">
    <property type="entry name" value="HEXOKINASE FAMILY MEMBER"/>
    <property type="match status" value="1"/>
</dbReference>
<dbReference type="SUPFAM" id="SSF53613">
    <property type="entry name" value="Ribokinase-like"/>
    <property type="match status" value="1"/>
</dbReference>
<evidence type="ECO:0000259" key="6">
    <source>
        <dbReference type="Pfam" id="PF00294"/>
    </source>
</evidence>
<gene>
    <name evidence="7" type="ORF">FNM00_07740</name>
</gene>
<keyword evidence="8" id="KW-1185">Reference proteome</keyword>
<evidence type="ECO:0000313" key="7">
    <source>
        <dbReference type="EMBL" id="TSD64464.1"/>
    </source>
</evidence>
<evidence type="ECO:0000256" key="1">
    <source>
        <dbReference type="ARBA" id="ARBA00010688"/>
    </source>
</evidence>
<feature type="domain" description="Carbohydrate kinase PfkB" evidence="6">
    <location>
        <begin position="18"/>
        <end position="279"/>
    </location>
</feature>
<evidence type="ECO:0000256" key="4">
    <source>
        <dbReference type="ARBA" id="ARBA00022777"/>
    </source>
</evidence>
<dbReference type="Proteomes" id="UP000316988">
    <property type="component" value="Unassembled WGS sequence"/>
</dbReference>
<dbReference type="PANTHER" id="PTHR43085:SF1">
    <property type="entry name" value="PSEUDOURIDINE KINASE-RELATED"/>
    <property type="match status" value="1"/>
</dbReference>
<keyword evidence="3" id="KW-0547">Nucleotide-binding</keyword>
<dbReference type="Gene3D" id="3.40.1190.20">
    <property type="match status" value="1"/>
</dbReference>